<evidence type="ECO:0000256" key="1">
    <source>
        <dbReference type="SAM" id="Phobius"/>
    </source>
</evidence>
<keyword evidence="1" id="KW-1133">Transmembrane helix</keyword>
<name>A0A072P0T5_9EURO</name>
<dbReference type="STRING" id="1182545.A0A072P0T5"/>
<dbReference type="RefSeq" id="XP_013255857.1">
    <property type="nucleotide sequence ID" value="XM_013400403.1"/>
</dbReference>
<comment type="caution">
    <text evidence="2">The sequence shown here is derived from an EMBL/GenBank/DDBJ whole genome shotgun (WGS) entry which is preliminary data.</text>
</comment>
<proteinExistence type="predicted"/>
<organism evidence="2 3">
    <name type="scientific">Exophiala aquamarina CBS 119918</name>
    <dbReference type="NCBI Taxonomy" id="1182545"/>
    <lineage>
        <taxon>Eukaryota</taxon>
        <taxon>Fungi</taxon>
        <taxon>Dikarya</taxon>
        <taxon>Ascomycota</taxon>
        <taxon>Pezizomycotina</taxon>
        <taxon>Eurotiomycetes</taxon>
        <taxon>Chaetothyriomycetidae</taxon>
        <taxon>Chaetothyriales</taxon>
        <taxon>Herpotrichiellaceae</taxon>
        <taxon>Exophiala</taxon>
    </lineage>
</organism>
<accession>A0A072P0T5</accession>
<keyword evidence="1" id="KW-0812">Transmembrane</keyword>
<dbReference type="HOGENOM" id="CLU_013814_1_0_1"/>
<protein>
    <submittedName>
        <fullName evidence="2">Uncharacterized protein</fullName>
    </submittedName>
</protein>
<dbReference type="EMBL" id="AMGV01000014">
    <property type="protein sequence ID" value="KEF53267.1"/>
    <property type="molecule type" value="Genomic_DNA"/>
</dbReference>
<dbReference type="AlphaFoldDB" id="A0A072P0T5"/>
<dbReference type="OrthoDB" id="5419219at2759"/>
<dbReference type="VEuPathDB" id="FungiDB:A1O9_10715"/>
<dbReference type="GeneID" id="25285619"/>
<sequence length="561" mass="63535">MRYLAACAASEQWLIITLSVLAKQSMKLEVLEKDPPAYAKMSQEAEEDLNDEQEQHRYLSILEKPSSLISDTDKFLEMDQIYHFEEWYIRDTINWLFLYMLSAIGGSSPTTDGGSCFEMSTRVYRTGMSSSPLVISSDWDGEYSASSDAQRIRYCRSALDILLLNTREIAKHKSHTSRLVQIQWDFEGSRDPEYRPVELQHQACTQRQFSISSMDDALSMIMPLALCNAHAAIEAFCMITTTNISCVSTGKPRSREYIDEHFLAKFSFTTSAYNKAQQKIGTSPGYKSLQKANSREERLVPSCSLESTNERDCDWPTFKKQMDTTSEWKLDETCVIVECGPYVWTIMGIALFIVIGGLAVPFSSHVRLEGVDPFNITTFVWLLVAFFVLIAKSRYVPNWAWHDFLHRRIICRTVTELANVTAMDPQLVIHKLLVSENSSVLGTRGPHNSMFKLQRPNGFSIDVPVKTPTLYTNGFVLFRCLGKVDQHIVCLDARPIDLTSTSLLVAEHRPTQKSFGCRLPAPSQPVPSNGMKLYMDVLKLTEREYEGDRILGLFLAGAEFG</sequence>
<keyword evidence="1" id="KW-0472">Membrane</keyword>
<dbReference type="Proteomes" id="UP000027920">
    <property type="component" value="Unassembled WGS sequence"/>
</dbReference>
<feature type="transmembrane region" description="Helical" evidence="1">
    <location>
        <begin position="342"/>
        <end position="362"/>
    </location>
</feature>
<evidence type="ECO:0000313" key="2">
    <source>
        <dbReference type="EMBL" id="KEF53267.1"/>
    </source>
</evidence>
<feature type="transmembrane region" description="Helical" evidence="1">
    <location>
        <begin position="374"/>
        <end position="391"/>
    </location>
</feature>
<evidence type="ECO:0000313" key="3">
    <source>
        <dbReference type="Proteomes" id="UP000027920"/>
    </source>
</evidence>
<gene>
    <name evidence="2" type="ORF">A1O9_10715</name>
</gene>
<reference evidence="2 3" key="1">
    <citation type="submission" date="2013-03" db="EMBL/GenBank/DDBJ databases">
        <title>The Genome Sequence of Exophiala aquamarina CBS 119918.</title>
        <authorList>
            <consortium name="The Broad Institute Genomics Platform"/>
            <person name="Cuomo C."/>
            <person name="de Hoog S."/>
            <person name="Gorbushina A."/>
            <person name="Walker B."/>
            <person name="Young S.K."/>
            <person name="Zeng Q."/>
            <person name="Gargeya S."/>
            <person name="Fitzgerald M."/>
            <person name="Haas B."/>
            <person name="Abouelleil A."/>
            <person name="Allen A.W."/>
            <person name="Alvarado L."/>
            <person name="Arachchi H.M."/>
            <person name="Berlin A.M."/>
            <person name="Chapman S.B."/>
            <person name="Gainer-Dewar J."/>
            <person name="Goldberg J."/>
            <person name="Griggs A."/>
            <person name="Gujja S."/>
            <person name="Hansen M."/>
            <person name="Howarth C."/>
            <person name="Imamovic A."/>
            <person name="Ireland A."/>
            <person name="Larimer J."/>
            <person name="McCowan C."/>
            <person name="Murphy C."/>
            <person name="Pearson M."/>
            <person name="Poon T.W."/>
            <person name="Priest M."/>
            <person name="Roberts A."/>
            <person name="Saif S."/>
            <person name="Shea T."/>
            <person name="Sisk P."/>
            <person name="Sykes S."/>
            <person name="Wortman J."/>
            <person name="Nusbaum C."/>
            <person name="Birren B."/>
        </authorList>
    </citation>
    <scope>NUCLEOTIDE SEQUENCE [LARGE SCALE GENOMIC DNA]</scope>
    <source>
        <strain evidence="2 3">CBS 119918</strain>
    </source>
</reference>
<keyword evidence="3" id="KW-1185">Reference proteome</keyword>